<feature type="transmembrane region" description="Helical" evidence="2">
    <location>
        <begin position="393"/>
        <end position="416"/>
    </location>
</feature>
<keyword evidence="2" id="KW-0472">Membrane</keyword>
<keyword evidence="2" id="KW-0812">Transmembrane</keyword>
<protein>
    <submittedName>
        <fullName evidence="3">Uncharacterized protein</fullName>
    </submittedName>
</protein>
<keyword evidence="2" id="KW-1133">Transmembrane helix</keyword>
<evidence type="ECO:0000313" key="4">
    <source>
        <dbReference type="Proteomes" id="UP001642540"/>
    </source>
</evidence>
<feature type="transmembrane region" description="Helical" evidence="2">
    <location>
        <begin position="83"/>
        <end position="101"/>
    </location>
</feature>
<feature type="transmembrane region" description="Helical" evidence="2">
    <location>
        <begin position="290"/>
        <end position="309"/>
    </location>
</feature>
<feature type="compositionally biased region" description="Low complexity" evidence="1">
    <location>
        <begin position="1"/>
        <end position="10"/>
    </location>
</feature>
<sequence length="419" mass="45399">MSTTPSSSKKPPNKKKKSESKRESERSSKRRAKKEKWVTVQSQVVLIRMVSFAEIGAAVIIVLSQTVAIAASNEFATRSLTGIWTAWFFFMAAGLALFWSARCTFNGLLAVLVLQIISATMAIPLFTACCTVLIVYHFEWDPDENGRAIVGSSITILTTNLLMMFMSMTELALNAFNGYKCYFLAYGGQPNENAENNYECDRQSIKSSGSVELHEASLHPNHQQPPPPKLKPVEVEIDPNMPPPPKDLTLSPTDILIIKHCGVTSVILAALIFCAQTTMLALAHNEGIKIGIGIWGALYYAITGIVTVYSGWKPSPQSTIAIFVLQVVQVVLTVPLVGIGYYIVAVFGSCLQQSPLKDCTYKGNVGFGIGDLTVTIMGAVMALCGMVQGLMSLILSFICSQAVCGIQCMISGATVYPTL</sequence>
<proteinExistence type="predicted"/>
<feature type="transmembrane region" description="Helical" evidence="2">
    <location>
        <begin position="365"/>
        <end position="386"/>
    </location>
</feature>
<feature type="transmembrane region" description="Helical" evidence="2">
    <location>
        <begin position="148"/>
        <end position="166"/>
    </location>
</feature>
<accession>A0ABP1PMR9</accession>
<gene>
    <name evidence="3" type="ORF">ODALV1_LOCUS1206</name>
</gene>
<name>A0ABP1PMR9_9HEXA</name>
<comment type="caution">
    <text evidence="3">The sequence shown here is derived from an EMBL/GenBank/DDBJ whole genome shotgun (WGS) entry which is preliminary data.</text>
</comment>
<dbReference type="Proteomes" id="UP001642540">
    <property type="component" value="Unassembled WGS sequence"/>
</dbReference>
<evidence type="ECO:0000256" key="2">
    <source>
        <dbReference type="SAM" id="Phobius"/>
    </source>
</evidence>
<feature type="transmembrane region" description="Helical" evidence="2">
    <location>
        <begin position="45"/>
        <end position="71"/>
    </location>
</feature>
<feature type="region of interest" description="Disordered" evidence="1">
    <location>
        <begin position="1"/>
        <end position="32"/>
    </location>
</feature>
<feature type="transmembrane region" description="Helical" evidence="2">
    <location>
        <begin position="266"/>
        <end position="284"/>
    </location>
</feature>
<organism evidence="3 4">
    <name type="scientific">Orchesella dallaii</name>
    <dbReference type="NCBI Taxonomy" id="48710"/>
    <lineage>
        <taxon>Eukaryota</taxon>
        <taxon>Metazoa</taxon>
        <taxon>Ecdysozoa</taxon>
        <taxon>Arthropoda</taxon>
        <taxon>Hexapoda</taxon>
        <taxon>Collembola</taxon>
        <taxon>Entomobryomorpha</taxon>
        <taxon>Entomobryoidea</taxon>
        <taxon>Orchesellidae</taxon>
        <taxon>Orchesellinae</taxon>
        <taxon>Orchesella</taxon>
    </lineage>
</organism>
<feature type="transmembrane region" description="Helical" evidence="2">
    <location>
        <begin position="321"/>
        <end position="345"/>
    </location>
</feature>
<feature type="transmembrane region" description="Helical" evidence="2">
    <location>
        <begin position="108"/>
        <end position="136"/>
    </location>
</feature>
<reference evidence="3 4" key="1">
    <citation type="submission" date="2024-08" db="EMBL/GenBank/DDBJ databases">
        <authorList>
            <person name="Cucini C."/>
            <person name="Frati F."/>
        </authorList>
    </citation>
    <scope>NUCLEOTIDE SEQUENCE [LARGE SCALE GENOMIC DNA]</scope>
</reference>
<keyword evidence="4" id="KW-1185">Reference proteome</keyword>
<evidence type="ECO:0000313" key="3">
    <source>
        <dbReference type="EMBL" id="CAL8070365.1"/>
    </source>
</evidence>
<evidence type="ECO:0000256" key="1">
    <source>
        <dbReference type="SAM" id="MobiDB-lite"/>
    </source>
</evidence>
<dbReference type="EMBL" id="CAXLJM020000004">
    <property type="protein sequence ID" value="CAL8070365.1"/>
    <property type="molecule type" value="Genomic_DNA"/>
</dbReference>